<accession>A0A6F8XWD7</accession>
<sequence length="55" mass="5699">MLSQSLGLDNTVEYAVVPDVWIGAASDRIITVLTGAYGKSTPEEICAGLDTATKG</sequence>
<dbReference type="KEGG" id="pfla:Pflav_045550"/>
<keyword evidence="2" id="KW-1185">Reference proteome</keyword>
<reference evidence="1 2" key="1">
    <citation type="submission" date="2020-03" db="EMBL/GenBank/DDBJ databases">
        <title>Whole genome shotgun sequence of Phytohabitans flavus NBRC 107702.</title>
        <authorList>
            <person name="Komaki H."/>
            <person name="Tamura T."/>
        </authorList>
    </citation>
    <scope>NUCLEOTIDE SEQUENCE [LARGE SCALE GENOMIC DNA]</scope>
    <source>
        <strain evidence="1 2">NBRC 107702</strain>
    </source>
</reference>
<organism evidence="1 2">
    <name type="scientific">Phytohabitans flavus</name>
    <dbReference type="NCBI Taxonomy" id="1076124"/>
    <lineage>
        <taxon>Bacteria</taxon>
        <taxon>Bacillati</taxon>
        <taxon>Actinomycetota</taxon>
        <taxon>Actinomycetes</taxon>
        <taxon>Micromonosporales</taxon>
        <taxon>Micromonosporaceae</taxon>
    </lineage>
</organism>
<evidence type="ECO:0000313" key="1">
    <source>
        <dbReference type="EMBL" id="BCB78145.1"/>
    </source>
</evidence>
<name>A0A6F8XWD7_9ACTN</name>
<gene>
    <name evidence="1" type="ORF">Pflav_045550</name>
</gene>
<dbReference type="EMBL" id="AP022870">
    <property type="protein sequence ID" value="BCB78145.1"/>
    <property type="molecule type" value="Genomic_DNA"/>
</dbReference>
<reference evidence="1 2" key="2">
    <citation type="submission" date="2020-03" db="EMBL/GenBank/DDBJ databases">
        <authorList>
            <person name="Ichikawa N."/>
            <person name="Kimura A."/>
            <person name="Kitahashi Y."/>
            <person name="Uohara A."/>
        </authorList>
    </citation>
    <scope>NUCLEOTIDE SEQUENCE [LARGE SCALE GENOMIC DNA]</scope>
    <source>
        <strain evidence="1 2">NBRC 107702</strain>
    </source>
</reference>
<dbReference type="Proteomes" id="UP000502508">
    <property type="component" value="Chromosome"/>
</dbReference>
<proteinExistence type="predicted"/>
<protein>
    <submittedName>
        <fullName evidence="1">Uncharacterized protein</fullName>
    </submittedName>
</protein>
<dbReference type="AlphaFoldDB" id="A0A6F8XWD7"/>
<dbReference type="RefSeq" id="WP_197938685.1">
    <property type="nucleotide sequence ID" value="NZ_AP022870.1"/>
</dbReference>
<evidence type="ECO:0000313" key="2">
    <source>
        <dbReference type="Proteomes" id="UP000502508"/>
    </source>
</evidence>